<dbReference type="VEuPathDB" id="ToxoDB:ENH_00031840"/>
<sequence length="214" mass="23980">MVVMRMQNVSKELRELGDADAPQSMKADVQGTRKTGHFEGRRRLRAVSSTAARANSGELAIVGSGPREREAALASAQQLFWDLRTWHKVLPDAAMFTVIMKMHARKKEAAKAFALLQDMLQSQVLPTDLTYTELLAACAAAKSHCREAFRVFDQLRASAAPMKLRSLESLEMGESLMIRESRHLGDTEQVRPLVQRRDQRQEFLIVDVSVAWGS</sequence>
<dbReference type="Pfam" id="PF13041">
    <property type="entry name" value="PPR_2"/>
    <property type="match status" value="1"/>
</dbReference>
<reference evidence="2" key="2">
    <citation type="submission" date="2013-10" db="EMBL/GenBank/DDBJ databases">
        <authorList>
            <person name="Aslett M."/>
        </authorList>
    </citation>
    <scope>NUCLEOTIDE SEQUENCE [LARGE SCALE GENOMIC DNA]</scope>
    <source>
        <strain evidence="2">Houghton</strain>
    </source>
</reference>
<gene>
    <name evidence="2" type="ORF">ENH_00031840</name>
</gene>
<feature type="repeat" description="PPR" evidence="1">
    <location>
        <begin position="92"/>
        <end position="126"/>
    </location>
</feature>
<dbReference type="GeneID" id="25473349"/>
<dbReference type="AlphaFoldDB" id="U6MXF7"/>
<keyword evidence="3" id="KW-1185">Reference proteome</keyword>
<dbReference type="Gene3D" id="1.25.40.10">
    <property type="entry name" value="Tetratricopeptide repeat domain"/>
    <property type="match status" value="1"/>
</dbReference>
<accession>U6MXF7</accession>
<reference evidence="2" key="1">
    <citation type="submission" date="2013-10" db="EMBL/GenBank/DDBJ databases">
        <title>Genomic analysis of the causative agents of coccidiosis in chickens.</title>
        <authorList>
            <person name="Reid A.J."/>
            <person name="Blake D."/>
            <person name="Billington K."/>
            <person name="Browne H."/>
            <person name="Dunn M."/>
            <person name="Hung S."/>
            <person name="Kawahara F."/>
            <person name="Miranda-Saavedra D."/>
            <person name="Mourier T."/>
            <person name="Nagra H."/>
            <person name="Otto T.D."/>
            <person name="Rawlings N."/>
            <person name="Sanchez A."/>
            <person name="Sanders M."/>
            <person name="Subramaniam C."/>
            <person name="Tay Y."/>
            <person name="Dear P."/>
            <person name="Doerig C."/>
            <person name="Gruber A."/>
            <person name="Parkinson J."/>
            <person name="Shirley M."/>
            <person name="Wan K.L."/>
            <person name="Berriman M."/>
            <person name="Tomley F."/>
            <person name="Pain A."/>
        </authorList>
    </citation>
    <scope>NUCLEOTIDE SEQUENCE [LARGE SCALE GENOMIC DNA]</scope>
    <source>
        <strain evidence="2">Houghton</strain>
    </source>
</reference>
<dbReference type="InterPro" id="IPR011990">
    <property type="entry name" value="TPR-like_helical_dom_sf"/>
</dbReference>
<dbReference type="RefSeq" id="XP_013435646.1">
    <property type="nucleotide sequence ID" value="XM_013580192.1"/>
</dbReference>
<dbReference type="Proteomes" id="UP000030754">
    <property type="component" value="Unassembled WGS sequence"/>
</dbReference>
<evidence type="ECO:0000256" key="1">
    <source>
        <dbReference type="PROSITE-ProRule" id="PRU00708"/>
    </source>
</evidence>
<evidence type="ECO:0000313" key="2">
    <source>
        <dbReference type="EMBL" id="CDJ67179.1"/>
    </source>
</evidence>
<proteinExistence type="predicted"/>
<protein>
    <submittedName>
        <fullName evidence="2">Uncharacterized protein</fullName>
    </submittedName>
</protein>
<dbReference type="InterPro" id="IPR002885">
    <property type="entry name" value="PPR_rpt"/>
</dbReference>
<organism evidence="2 3">
    <name type="scientific">Eimeria necatrix</name>
    <dbReference type="NCBI Taxonomy" id="51315"/>
    <lineage>
        <taxon>Eukaryota</taxon>
        <taxon>Sar</taxon>
        <taxon>Alveolata</taxon>
        <taxon>Apicomplexa</taxon>
        <taxon>Conoidasida</taxon>
        <taxon>Coccidia</taxon>
        <taxon>Eucoccidiorida</taxon>
        <taxon>Eimeriorina</taxon>
        <taxon>Eimeriidae</taxon>
        <taxon>Eimeria</taxon>
    </lineage>
</organism>
<dbReference type="OrthoDB" id="185373at2759"/>
<evidence type="ECO:0000313" key="3">
    <source>
        <dbReference type="Proteomes" id="UP000030754"/>
    </source>
</evidence>
<name>U6MXF7_9EIME</name>
<dbReference type="PROSITE" id="PS51375">
    <property type="entry name" value="PPR"/>
    <property type="match status" value="1"/>
</dbReference>
<dbReference type="EMBL" id="HG724138">
    <property type="protein sequence ID" value="CDJ67179.1"/>
    <property type="molecule type" value="Genomic_DNA"/>
</dbReference>